<feature type="compositionally biased region" description="Basic and acidic residues" evidence="1">
    <location>
        <begin position="45"/>
        <end position="59"/>
    </location>
</feature>
<feature type="compositionally biased region" description="Gly residues" evidence="1">
    <location>
        <begin position="67"/>
        <end position="82"/>
    </location>
</feature>
<gene>
    <name evidence="2" type="ORF">CMV_000134</name>
</gene>
<dbReference type="EMBL" id="JRKL02000007">
    <property type="protein sequence ID" value="KAF3976691.1"/>
    <property type="molecule type" value="Genomic_DNA"/>
</dbReference>
<evidence type="ECO:0000313" key="3">
    <source>
        <dbReference type="Proteomes" id="UP000737018"/>
    </source>
</evidence>
<comment type="caution">
    <text evidence="2">The sequence shown here is derived from an EMBL/GenBank/DDBJ whole genome shotgun (WGS) entry which is preliminary data.</text>
</comment>
<protein>
    <submittedName>
        <fullName evidence="2">Uncharacterized protein</fullName>
    </submittedName>
</protein>
<organism evidence="2 3">
    <name type="scientific">Castanea mollissima</name>
    <name type="common">Chinese chestnut</name>
    <dbReference type="NCBI Taxonomy" id="60419"/>
    <lineage>
        <taxon>Eukaryota</taxon>
        <taxon>Viridiplantae</taxon>
        <taxon>Streptophyta</taxon>
        <taxon>Embryophyta</taxon>
        <taxon>Tracheophyta</taxon>
        <taxon>Spermatophyta</taxon>
        <taxon>Magnoliopsida</taxon>
        <taxon>eudicotyledons</taxon>
        <taxon>Gunneridae</taxon>
        <taxon>Pentapetalae</taxon>
        <taxon>rosids</taxon>
        <taxon>fabids</taxon>
        <taxon>Fagales</taxon>
        <taxon>Fagaceae</taxon>
        <taxon>Castanea</taxon>
    </lineage>
</organism>
<sequence length="82" mass="8826">MEENQMTVEAEKEARKEAVVTLMAVLVHQKPFQVLVAWTKTEEVPVEHQELQDPPREAAESVNPSGGKSGRGGGRISSGGNG</sequence>
<name>A0A8J4W7M4_9ROSI</name>
<feature type="region of interest" description="Disordered" evidence="1">
    <location>
        <begin position="45"/>
        <end position="82"/>
    </location>
</feature>
<proteinExistence type="predicted"/>
<evidence type="ECO:0000313" key="2">
    <source>
        <dbReference type="EMBL" id="KAF3976691.1"/>
    </source>
</evidence>
<accession>A0A8J4W7M4</accession>
<dbReference type="Proteomes" id="UP000737018">
    <property type="component" value="Unassembled WGS sequence"/>
</dbReference>
<keyword evidence="3" id="KW-1185">Reference proteome</keyword>
<dbReference type="AlphaFoldDB" id="A0A8J4W7M4"/>
<reference evidence="2" key="1">
    <citation type="submission" date="2020-03" db="EMBL/GenBank/DDBJ databases">
        <title>Castanea mollissima Vanexum genome sequencing.</title>
        <authorList>
            <person name="Staton M."/>
        </authorList>
    </citation>
    <scope>NUCLEOTIDE SEQUENCE</scope>
    <source>
        <tissue evidence="2">Leaf</tissue>
    </source>
</reference>
<evidence type="ECO:0000256" key="1">
    <source>
        <dbReference type="SAM" id="MobiDB-lite"/>
    </source>
</evidence>